<reference evidence="2 3" key="1">
    <citation type="submission" date="2017-06" db="EMBL/GenBank/DDBJ databases">
        <authorList>
            <consortium name="Pathogen Informatics"/>
        </authorList>
    </citation>
    <scope>NUCLEOTIDE SEQUENCE [LARGE SCALE GENOMIC DNA]</scope>
    <source>
        <strain evidence="2 3">NCTC13839</strain>
    </source>
</reference>
<dbReference type="Pfam" id="PF01872">
    <property type="entry name" value="RibD_C"/>
    <property type="match status" value="1"/>
</dbReference>
<dbReference type="EMBL" id="LT906462">
    <property type="protein sequence ID" value="SNV59554.1"/>
    <property type="molecule type" value="Genomic_DNA"/>
</dbReference>
<name>A0A239YMX1_9STAP</name>
<dbReference type="OrthoDB" id="195113at2"/>
<dbReference type="KEGG" id="sste:SAMEA4384403_0563"/>
<dbReference type="InterPro" id="IPR024072">
    <property type="entry name" value="DHFR-like_dom_sf"/>
</dbReference>
<evidence type="ECO:0000259" key="1">
    <source>
        <dbReference type="Pfam" id="PF01872"/>
    </source>
</evidence>
<evidence type="ECO:0000313" key="3">
    <source>
        <dbReference type="Proteomes" id="UP000242084"/>
    </source>
</evidence>
<accession>A0A239YMX1</accession>
<dbReference type="InterPro" id="IPR002734">
    <property type="entry name" value="RibDG_C"/>
</dbReference>
<dbReference type="SUPFAM" id="SSF53597">
    <property type="entry name" value="Dihydrofolate reductase-like"/>
    <property type="match status" value="1"/>
</dbReference>
<dbReference type="Proteomes" id="UP000242084">
    <property type="component" value="Chromosome 1"/>
</dbReference>
<dbReference type="GO" id="GO:0008703">
    <property type="term" value="F:5-amino-6-(5-phosphoribosylamino)uracil reductase activity"/>
    <property type="evidence" value="ECO:0007669"/>
    <property type="project" value="InterPro"/>
</dbReference>
<proteinExistence type="predicted"/>
<dbReference type="AlphaFoldDB" id="A0A239YMX1"/>
<dbReference type="InterPro" id="IPR050765">
    <property type="entry name" value="Riboflavin_Biosynth_HTPR"/>
</dbReference>
<gene>
    <name evidence="2" type="primary">yyaP_2</name>
    <name evidence="2" type="ORF">SAMEA4384403_00563</name>
</gene>
<organism evidence="2 3">
    <name type="scientific">Mammaliicoccus stepanovicii</name>
    <dbReference type="NCBI Taxonomy" id="643214"/>
    <lineage>
        <taxon>Bacteria</taxon>
        <taxon>Bacillati</taxon>
        <taxon>Bacillota</taxon>
        <taxon>Bacilli</taxon>
        <taxon>Bacillales</taxon>
        <taxon>Staphylococcaceae</taxon>
        <taxon>Mammaliicoccus</taxon>
    </lineage>
</organism>
<protein>
    <submittedName>
        <fullName evidence="2">Dihydrofolate reductase</fullName>
    </submittedName>
</protein>
<dbReference type="Gene3D" id="3.40.430.10">
    <property type="entry name" value="Dihydrofolate Reductase, subunit A"/>
    <property type="match status" value="1"/>
</dbReference>
<dbReference type="PANTHER" id="PTHR38011:SF11">
    <property type="entry name" value="2,5-DIAMINO-6-RIBOSYLAMINO-4(3H)-PYRIMIDINONE 5'-PHOSPHATE REDUCTASE"/>
    <property type="match status" value="1"/>
</dbReference>
<feature type="domain" description="Bacterial bifunctional deaminase-reductase C-terminal" evidence="1">
    <location>
        <begin position="4"/>
        <end position="162"/>
    </location>
</feature>
<evidence type="ECO:0000313" key="2">
    <source>
        <dbReference type="EMBL" id="SNV59554.1"/>
    </source>
</evidence>
<keyword evidence="3" id="KW-1185">Reference proteome</keyword>
<dbReference type="RefSeq" id="WP_095086436.1">
    <property type="nucleotide sequence ID" value="NZ_BMDM01000003.1"/>
</dbReference>
<dbReference type="GO" id="GO:0009231">
    <property type="term" value="P:riboflavin biosynthetic process"/>
    <property type="evidence" value="ECO:0007669"/>
    <property type="project" value="InterPro"/>
</dbReference>
<dbReference type="PANTHER" id="PTHR38011">
    <property type="entry name" value="DIHYDROFOLATE REDUCTASE FAMILY PROTEIN (AFU_ORTHOLOGUE AFUA_8G06820)"/>
    <property type="match status" value="1"/>
</dbReference>
<sequence length="172" mass="19786">MGEIVAYLAMSIDGYIATDNHGVQWLEEVVGEGDNGYSEFYKTIETVVMGNRTYKWFEDNMDAYPYTDKNSYVFTRNHNIKHDDHVTFVNDDIDEFIISLKRHSTGDIWIVGGGEIVTHFMKQNLIDKYIITISPHILGTGIPLIVPGTYHKQLKLIDTQVYNQFVQVIYAK</sequence>